<dbReference type="AlphaFoldDB" id="A0A1L0C5F6"/>
<evidence type="ECO:0000313" key="3">
    <source>
        <dbReference type="Proteomes" id="UP000183794"/>
    </source>
</evidence>
<dbReference type="Proteomes" id="UP000183794">
    <property type="component" value="Unassembled WGS sequence"/>
</dbReference>
<evidence type="ECO:0000313" key="2">
    <source>
        <dbReference type="EMBL" id="SGZ14890.1"/>
    </source>
</evidence>
<dbReference type="OrthoDB" id="1685143at2"/>
<proteinExistence type="predicted"/>
<protein>
    <recommendedName>
        <fullName evidence="1">Phage tail assembly chaperone-like domain-containing protein</fullName>
    </recommendedName>
</protein>
<name>A0A1L0C5F6_9GAMM</name>
<feature type="domain" description="Phage tail assembly chaperone-like" evidence="1">
    <location>
        <begin position="23"/>
        <end position="82"/>
    </location>
</feature>
<dbReference type="InterPro" id="IPR031893">
    <property type="entry name" value="Phage_tail_APC"/>
</dbReference>
<organism evidence="2 3">
    <name type="scientific">Moritella viscosa</name>
    <dbReference type="NCBI Taxonomy" id="80854"/>
    <lineage>
        <taxon>Bacteria</taxon>
        <taxon>Pseudomonadati</taxon>
        <taxon>Pseudomonadota</taxon>
        <taxon>Gammaproteobacteria</taxon>
        <taxon>Alteromonadales</taxon>
        <taxon>Moritellaceae</taxon>
        <taxon>Moritella</taxon>
    </lineage>
</organism>
<dbReference type="RefSeq" id="WP_075497960.1">
    <property type="nucleotide sequence ID" value="NZ_FPLD01000114.1"/>
</dbReference>
<dbReference type="Gene3D" id="6.10.140.1310">
    <property type="match status" value="1"/>
</dbReference>
<reference evidence="2 3" key="1">
    <citation type="submission" date="2016-11" db="EMBL/GenBank/DDBJ databases">
        <authorList>
            <person name="Jaros S."/>
            <person name="Januszkiewicz K."/>
            <person name="Wedrychowicz H."/>
        </authorList>
    </citation>
    <scope>NUCLEOTIDE SEQUENCE [LARGE SCALE GENOMIC DNA]</scope>
    <source>
        <strain evidence="2">NVI 5450</strain>
    </source>
</reference>
<accession>A0A1L0C5F6</accession>
<dbReference type="EMBL" id="FPLD01000114">
    <property type="protein sequence ID" value="SGZ14890.1"/>
    <property type="molecule type" value="Genomic_DNA"/>
</dbReference>
<sequence length="84" mass="9526">MQENNTNSELGYLDAEMANETKWSTVRVIRDAKLKATDWLVIKYMGSGESLPDAWKQYRSTLRDIPQSGVEPDAIVWPLKPAIS</sequence>
<dbReference type="Pfam" id="PF16778">
    <property type="entry name" value="Phage_tail_APC"/>
    <property type="match status" value="1"/>
</dbReference>
<gene>
    <name evidence="2" type="ORF">NVI5450_4109</name>
</gene>
<evidence type="ECO:0000259" key="1">
    <source>
        <dbReference type="Pfam" id="PF16778"/>
    </source>
</evidence>